<keyword evidence="6" id="KW-1185">Reference proteome</keyword>
<dbReference type="Pfam" id="PF04295">
    <property type="entry name" value="GD_AH_second"/>
    <property type="match status" value="1"/>
</dbReference>
<dbReference type="OrthoDB" id="9804574at2"/>
<dbReference type="GO" id="GO:0016829">
    <property type="term" value="F:lyase activity"/>
    <property type="evidence" value="ECO:0007669"/>
    <property type="project" value="UniProtKB-KW"/>
</dbReference>
<protein>
    <submittedName>
        <fullName evidence="5">Galactonate dehydratase</fullName>
    </submittedName>
</protein>
<gene>
    <name evidence="5" type="ORF">B4O97_01410</name>
</gene>
<comment type="caution">
    <text evidence="5">The sequence shown here is derived from an EMBL/GenBank/DDBJ whole genome shotgun (WGS) entry which is preliminary data.</text>
</comment>
<reference evidence="5 6" key="1">
    <citation type="submission" date="2017-03" db="EMBL/GenBank/DDBJ databases">
        <title>Draft Genome sequence of Marispirochaeta sp. strain JC444.</title>
        <authorList>
            <person name="Shivani Y."/>
            <person name="Subhash Y."/>
            <person name="Sasikala C."/>
            <person name="Ramana C."/>
        </authorList>
    </citation>
    <scope>NUCLEOTIDE SEQUENCE [LARGE SCALE GENOMIC DNA]</scope>
    <source>
        <strain evidence="5 6">JC444</strain>
    </source>
</reference>
<dbReference type="PANTHER" id="PTHR30536:SF5">
    <property type="entry name" value="ALTRONATE DEHYDRATASE"/>
    <property type="match status" value="1"/>
</dbReference>
<feature type="domain" description="D-galactarate/Altronate dehydratase second" evidence="3">
    <location>
        <begin position="10"/>
        <end position="137"/>
    </location>
</feature>
<evidence type="ECO:0000313" key="5">
    <source>
        <dbReference type="EMBL" id="ORC38442.1"/>
    </source>
</evidence>
<keyword evidence="2" id="KW-0456">Lyase</keyword>
<dbReference type="AlphaFoldDB" id="A0A1Y1S383"/>
<dbReference type="InterPro" id="IPR007392">
    <property type="entry name" value="GD_AH_second"/>
</dbReference>
<name>A0A1Y1S383_9SPIO</name>
<evidence type="ECO:0000313" key="6">
    <source>
        <dbReference type="Proteomes" id="UP000192343"/>
    </source>
</evidence>
<evidence type="ECO:0000259" key="3">
    <source>
        <dbReference type="Pfam" id="PF04295"/>
    </source>
</evidence>
<evidence type="ECO:0000256" key="2">
    <source>
        <dbReference type="ARBA" id="ARBA00023239"/>
    </source>
</evidence>
<feature type="domain" description="D-galactarate/Altronate dehydratase C-terminal" evidence="4">
    <location>
        <begin position="148"/>
        <end position="387"/>
    </location>
</feature>
<sequence length="392" mass="40887">MSFSDAQFLGYHRPDGQVGVRNYLGVLSTVTCANQAAENIAGHVRGTAVFTHQQGCGLLQEDLDLTRRTLINLGRNPNLGAVLVVSLGCEGVDAEKIVEGIASSGKPVELVRIQRDGGYFAAISEGGLKAQKLASEISMQVRKEASIQNLRIGVKCGASDPTSGLASNPAVGQALDQLIAAGGSAVFGETTELIGAEHLVAGRCETDELSDRLLGMVRRLEARVIQHGSDMRGGNPSAGNIAAGLTTIEEKSLGAVVKSGTAQIHGVFDYGECPPSEGGLYFIDSPGREPELLAGLGAAGCQIILFSTGIGAPQGFPFIPVIKVSGNRNTVKALVDFIDLDVSQVLLKGESLESAGSRVLQYSLRTADGHTTKAETIGYNGSTAIYQRGPIV</sequence>
<organism evidence="5 6">
    <name type="scientific">Marispirochaeta aestuarii</name>
    <dbReference type="NCBI Taxonomy" id="1963862"/>
    <lineage>
        <taxon>Bacteria</taxon>
        <taxon>Pseudomonadati</taxon>
        <taxon>Spirochaetota</taxon>
        <taxon>Spirochaetia</taxon>
        <taxon>Spirochaetales</taxon>
        <taxon>Spirochaetaceae</taxon>
        <taxon>Marispirochaeta</taxon>
    </lineage>
</organism>
<dbReference type="STRING" id="1963862.B4O97_01410"/>
<comment type="similarity">
    <text evidence="1">Belongs to the UxaA family.</text>
</comment>
<dbReference type="InterPro" id="IPR048332">
    <property type="entry name" value="GD_AH_C"/>
</dbReference>
<proteinExistence type="inferred from homology"/>
<dbReference type="InterPro" id="IPR052172">
    <property type="entry name" value="UxaA_altronate/galactarate_dh"/>
</dbReference>
<dbReference type="GO" id="GO:0019698">
    <property type="term" value="P:D-galacturonate catabolic process"/>
    <property type="evidence" value="ECO:0007669"/>
    <property type="project" value="TreeGrafter"/>
</dbReference>
<dbReference type="EMBL" id="MWQY01000001">
    <property type="protein sequence ID" value="ORC38442.1"/>
    <property type="molecule type" value="Genomic_DNA"/>
</dbReference>
<dbReference type="PANTHER" id="PTHR30536">
    <property type="entry name" value="ALTRONATE/GALACTARATE DEHYDRATASE"/>
    <property type="match status" value="1"/>
</dbReference>
<dbReference type="Pfam" id="PF20629">
    <property type="entry name" value="GD_AH_C"/>
    <property type="match status" value="1"/>
</dbReference>
<evidence type="ECO:0000256" key="1">
    <source>
        <dbReference type="ARBA" id="ARBA00010986"/>
    </source>
</evidence>
<evidence type="ECO:0000259" key="4">
    <source>
        <dbReference type="Pfam" id="PF20629"/>
    </source>
</evidence>
<accession>A0A1Y1S383</accession>
<dbReference type="Proteomes" id="UP000192343">
    <property type="component" value="Unassembled WGS sequence"/>
</dbReference>
<dbReference type="RefSeq" id="WP_083047571.1">
    <property type="nucleotide sequence ID" value="NZ_MWQY01000001.1"/>
</dbReference>